<proteinExistence type="predicted"/>
<keyword evidence="4" id="KW-1185">Reference proteome</keyword>
<dbReference type="AlphaFoldDB" id="A0A1X1RPQ0"/>
<evidence type="ECO:0000313" key="4">
    <source>
        <dbReference type="Proteomes" id="UP000193907"/>
    </source>
</evidence>
<keyword evidence="2" id="KW-1133">Transmembrane helix</keyword>
<evidence type="ECO:0008006" key="5">
    <source>
        <dbReference type="Google" id="ProtNLM"/>
    </source>
</evidence>
<dbReference type="STRING" id="28045.AWB95_14355"/>
<accession>A0A1X1RPQ0</accession>
<keyword evidence="2" id="KW-0472">Membrane</keyword>
<feature type="compositionally biased region" description="Gly residues" evidence="1">
    <location>
        <begin position="265"/>
        <end position="274"/>
    </location>
</feature>
<feature type="compositionally biased region" description="Low complexity" evidence="1">
    <location>
        <begin position="275"/>
        <end position="306"/>
    </location>
</feature>
<feature type="compositionally biased region" description="Low complexity" evidence="1">
    <location>
        <begin position="183"/>
        <end position="217"/>
    </location>
</feature>
<feature type="transmembrane region" description="Helical" evidence="2">
    <location>
        <begin position="130"/>
        <end position="154"/>
    </location>
</feature>
<feature type="transmembrane region" description="Helical" evidence="2">
    <location>
        <begin position="77"/>
        <end position="96"/>
    </location>
</feature>
<feature type="region of interest" description="Disordered" evidence="1">
    <location>
        <begin position="1"/>
        <end position="24"/>
    </location>
</feature>
<feature type="transmembrane region" description="Helical" evidence="2">
    <location>
        <begin position="36"/>
        <end position="56"/>
    </location>
</feature>
<name>A0A1X1RPQ0_MYCCE</name>
<feature type="transmembrane region" description="Helical" evidence="2">
    <location>
        <begin position="102"/>
        <end position="118"/>
    </location>
</feature>
<evidence type="ECO:0000256" key="1">
    <source>
        <dbReference type="SAM" id="MobiDB-lite"/>
    </source>
</evidence>
<gene>
    <name evidence="3" type="ORF">AWB95_14355</name>
</gene>
<dbReference type="InterPro" id="IPR035166">
    <property type="entry name" value="DUF5336"/>
</dbReference>
<organism evidence="3 4">
    <name type="scientific">Mycobacterium celatum</name>
    <dbReference type="NCBI Taxonomy" id="28045"/>
    <lineage>
        <taxon>Bacteria</taxon>
        <taxon>Bacillati</taxon>
        <taxon>Actinomycetota</taxon>
        <taxon>Actinomycetes</taxon>
        <taxon>Mycobacteriales</taxon>
        <taxon>Mycobacteriaceae</taxon>
        <taxon>Mycobacterium</taxon>
    </lineage>
</organism>
<dbReference type="Proteomes" id="UP000193907">
    <property type="component" value="Unassembled WGS sequence"/>
</dbReference>
<keyword evidence="2" id="KW-0812">Transmembrane</keyword>
<feature type="compositionally biased region" description="Low complexity" evidence="1">
    <location>
        <begin position="225"/>
        <end position="250"/>
    </location>
</feature>
<evidence type="ECO:0000313" key="3">
    <source>
        <dbReference type="EMBL" id="ORV10984.1"/>
    </source>
</evidence>
<protein>
    <recommendedName>
        <fullName evidence="5">34 kDa antigenic protein</fullName>
    </recommendedName>
</protein>
<evidence type="ECO:0000256" key="2">
    <source>
        <dbReference type="SAM" id="Phobius"/>
    </source>
</evidence>
<feature type="compositionally biased region" description="Polar residues" evidence="1">
    <location>
        <begin position="13"/>
        <end position="24"/>
    </location>
</feature>
<reference evidence="3 4" key="1">
    <citation type="submission" date="2016-01" db="EMBL/GenBank/DDBJ databases">
        <title>The new phylogeny of the genus Mycobacterium.</title>
        <authorList>
            <person name="Tarcisio F."/>
            <person name="Conor M."/>
            <person name="Antonella G."/>
            <person name="Elisabetta G."/>
            <person name="Giulia F.S."/>
            <person name="Sara T."/>
            <person name="Anna F."/>
            <person name="Clotilde B."/>
            <person name="Roberto B."/>
            <person name="Veronica D.S."/>
            <person name="Fabio R."/>
            <person name="Monica P."/>
            <person name="Olivier J."/>
            <person name="Enrico T."/>
            <person name="Nicola S."/>
        </authorList>
    </citation>
    <scope>NUCLEOTIDE SEQUENCE [LARGE SCALE GENOMIC DNA]</scope>
    <source>
        <strain evidence="3 4">DSM 44243</strain>
    </source>
</reference>
<sequence>MTYSPGSPGYPPAQSQGSYGASTPSFAKSEEGASNLGLYLTVAVVALGLASYLASFGPMYTVSSDMGPVGDITGGDVGIGVIAALLAGLLAAVGLLPKAKNYSAVVAAIAVFGVLTVIKEALGKPSGFSIGWALWFVLACAVLQAIAAVAALLLDAGVITPPAPRPKYDQFGHYGQYGGQPGSYYGQQGPYQQHSPQQSPQHSGYGSQYGGYPSSPSTGGFSAVGQQTGPQQQASQTGPQQSGQQGSQQGPPTPPTGFPSFGQPQSGGSGGQGAGQASSGNHGGQAQQSYGQGQQPQSPSSGQSQS</sequence>
<dbReference type="Pfam" id="PF17270">
    <property type="entry name" value="DUF5336"/>
    <property type="match status" value="1"/>
</dbReference>
<comment type="caution">
    <text evidence="3">The sequence shown here is derived from an EMBL/GenBank/DDBJ whole genome shotgun (WGS) entry which is preliminary data.</text>
</comment>
<dbReference type="RefSeq" id="WP_085168330.1">
    <property type="nucleotide sequence ID" value="NZ_LQOM01000031.1"/>
</dbReference>
<dbReference type="EMBL" id="LQOM01000031">
    <property type="protein sequence ID" value="ORV10984.1"/>
    <property type="molecule type" value="Genomic_DNA"/>
</dbReference>
<feature type="region of interest" description="Disordered" evidence="1">
    <location>
        <begin position="183"/>
        <end position="306"/>
    </location>
</feature>